<dbReference type="PANTHER" id="PTHR44688">
    <property type="entry name" value="DNA-BINDING TRANSCRIPTIONAL ACTIVATOR DEVR_DOSR"/>
    <property type="match status" value="1"/>
</dbReference>
<evidence type="ECO:0000313" key="6">
    <source>
        <dbReference type="EMBL" id="SDI19514.1"/>
    </source>
</evidence>
<dbReference type="Gene3D" id="3.40.50.300">
    <property type="entry name" value="P-loop containing nucleotide triphosphate hydrolases"/>
    <property type="match status" value="1"/>
</dbReference>
<dbReference type="InterPro" id="IPR041617">
    <property type="entry name" value="TPR_MalT"/>
</dbReference>
<dbReference type="InterPro" id="IPR011990">
    <property type="entry name" value="TPR-like_helical_dom_sf"/>
</dbReference>
<dbReference type="AlphaFoldDB" id="A0A1G8IKT3"/>
<keyword evidence="7" id="KW-1185">Reference proteome</keyword>
<dbReference type="InterPro" id="IPR019734">
    <property type="entry name" value="TPR_rpt"/>
</dbReference>
<dbReference type="Proteomes" id="UP000199636">
    <property type="component" value="Unassembled WGS sequence"/>
</dbReference>
<evidence type="ECO:0000259" key="5">
    <source>
        <dbReference type="PROSITE" id="PS50043"/>
    </source>
</evidence>
<dbReference type="SUPFAM" id="SSF46894">
    <property type="entry name" value="C-terminal effector domain of the bipartite response regulators"/>
    <property type="match status" value="1"/>
</dbReference>
<dbReference type="InterPro" id="IPR000792">
    <property type="entry name" value="Tscrpt_reg_LuxR_C"/>
</dbReference>
<dbReference type="PROSITE" id="PS50043">
    <property type="entry name" value="HTH_LUXR_2"/>
    <property type="match status" value="1"/>
</dbReference>
<evidence type="ECO:0000313" key="7">
    <source>
        <dbReference type="Proteomes" id="UP000199636"/>
    </source>
</evidence>
<feature type="region of interest" description="Disordered" evidence="4">
    <location>
        <begin position="1"/>
        <end position="25"/>
    </location>
</feature>
<reference evidence="7" key="1">
    <citation type="submission" date="2016-10" db="EMBL/GenBank/DDBJ databases">
        <authorList>
            <person name="Varghese N."/>
            <person name="Submissions S."/>
        </authorList>
    </citation>
    <scope>NUCLEOTIDE SEQUENCE [LARGE SCALE GENOMIC DNA]</scope>
    <source>
        <strain evidence="7">CCM 7469</strain>
    </source>
</reference>
<dbReference type="Gene3D" id="1.25.40.10">
    <property type="entry name" value="Tetratricopeptide repeat domain"/>
    <property type="match status" value="1"/>
</dbReference>
<proteinExistence type="predicted"/>
<dbReference type="InterPro" id="IPR016032">
    <property type="entry name" value="Sig_transdc_resp-reg_C-effctor"/>
</dbReference>
<name>A0A1G8IKT3_9PSED</name>
<dbReference type="CDD" id="cd06170">
    <property type="entry name" value="LuxR_C_like"/>
    <property type="match status" value="1"/>
</dbReference>
<evidence type="ECO:0000256" key="3">
    <source>
        <dbReference type="ARBA" id="ARBA00023163"/>
    </source>
</evidence>
<dbReference type="SMART" id="SM00028">
    <property type="entry name" value="TPR"/>
    <property type="match status" value="2"/>
</dbReference>
<organism evidence="6 7">
    <name type="scientific">Pseudomonas panipatensis</name>
    <dbReference type="NCBI Taxonomy" id="428992"/>
    <lineage>
        <taxon>Bacteria</taxon>
        <taxon>Pseudomonadati</taxon>
        <taxon>Pseudomonadota</taxon>
        <taxon>Gammaproteobacteria</taxon>
        <taxon>Pseudomonadales</taxon>
        <taxon>Pseudomonadaceae</taxon>
        <taxon>Pseudomonas</taxon>
    </lineage>
</organism>
<dbReference type="SUPFAM" id="SSF48452">
    <property type="entry name" value="TPR-like"/>
    <property type="match status" value="1"/>
</dbReference>
<evidence type="ECO:0000256" key="4">
    <source>
        <dbReference type="SAM" id="MobiDB-lite"/>
    </source>
</evidence>
<evidence type="ECO:0000256" key="1">
    <source>
        <dbReference type="ARBA" id="ARBA00023015"/>
    </source>
</evidence>
<dbReference type="Gene3D" id="1.10.10.10">
    <property type="entry name" value="Winged helix-like DNA-binding domain superfamily/Winged helix DNA-binding domain"/>
    <property type="match status" value="1"/>
</dbReference>
<sequence length="860" mass="95361">MSQYDDIPRSSRSGTPRPLASRLPALPARHIARPRLLQRLLTGQQRLNLLLAPAGFGKSLLLNECAHQARPGVQVVWLDLRGQTLTPDELLGRLASALGREPRAGGTDEALEGLLRSHGQPLWIVLDDYPRQDAPALDRCLGDLLERDIPGLRWWIASRRRPDWNLPRLLLQGDLLEIDAADLALDAEEVARLLQQQQTPHAADSLAALLEDSGGWPAMLSLALRAGSPPALESAAPVLQDYLRREILAPLPAPLRQALGILAHLPRCNTELCRHLRSVGATAFEQLCQRQLLRRLAGDGGWYQPWPALARLLCGMPDTPAPLHSFLEASQWFAAHGKIHEAVQQALAAGHAELAVSLLRGYSQDQMMIEQSAAHLLQWRERLPPGILRTKPHLVLLHTWALIICARLDEAQDCLQDLARFLPAADAQRQRRYLAQYQATLGVLQRQFGLASAHRHCLDALEDLDESAWAQHILCHQALAQQAMAEGDLSGARQHCQNGLRLARQQHNLRFEALLSVEHIHLLALCGNHGHALDYAEQMLSDLDNAGQRGPMTARLRLLRGTLLAARGDAAAAMDCLRQGLDEAEDCQDAYLLFGYQALIACALDRGETECAHRLLLNAERRMQQLQTTEIRYRDVLQLARGELWLAEDEAQKARDDIHAVLLRLQDNVLLAPTGFYDLLPRARLLLARAHLALGDSAKAGYELQGLLEDCHYLGLRGLACECQLELAEALYLQGQQSLAETPLRDAIDDCRHLALRQPLLAMARRGSPWIQRFLPGPPAPAPAEPPRSGSDTPPVEVLSLRELEVLDLIAQGCSNQQIAERLAISLHTVKTHARRINIKLEVERRTQAVARAKSLGLLR</sequence>
<feature type="compositionally biased region" description="Pro residues" evidence="4">
    <location>
        <begin position="776"/>
        <end position="786"/>
    </location>
</feature>
<dbReference type="Pfam" id="PF17874">
    <property type="entry name" value="TPR_MalT"/>
    <property type="match status" value="1"/>
</dbReference>
<dbReference type="OrthoDB" id="1123107at2"/>
<keyword evidence="3" id="KW-0804">Transcription</keyword>
<evidence type="ECO:0000256" key="2">
    <source>
        <dbReference type="ARBA" id="ARBA00023125"/>
    </source>
</evidence>
<dbReference type="GO" id="GO:0003677">
    <property type="term" value="F:DNA binding"/>
    <property type="evidence" value="ECO:0007669"/>
    <property type="project" value="UniProtKB-KW"/>
</dbReference>
<dbReference type="SMART" id="SM00421">
    <property type="entry name" value="HTH_LUXR"/>
    <property type="match status" value="1"/>
</dbReference>
<keyword evidence="2" id="KW-0238">DNA-binding</keyword>
<dbReference type="InterPro" id="IPR027417">
    <property type="entry name" value="P-loop_NTPase"/>
</dbReference>
<feature type="domain" description="HTH luxR-type" evidence="5">
    <location>
        <begin position="792"/>
        <end position="857"/>
    </location>
</feature>
<protein>
    <submittedName>
        <fullName evidence="6">ATP-, maltotriose-and DNA-dependent transcriptional regulator MalT</fullName>
    </submittedName>
</protein>
<feature type="region of interest" description="Disordered" evidence="4">
    <location>
        <begin position="775"/>
        <end position="795"/>
    </location>
</feature>
<dbReference type="PROSITE" id="PS00622">
    <property type="entry name" value="HTH_LUXR_1"/>
    <property type="match status" value="1"/>
</dbReference>
<feature type="compositionally biased region" description="Low complexity" evidence="4">
    <location>
        <begin position="16"/>
        <end position="25"/>
    </location>
</feature>
<dbReference type="PRINTS" id="PR00038">
    <property type="entry name" value="HTHLUXR"/>
</dbReference>
<dbReference type="SUPFAM" id="SSF52540">
    <property type="entry name" value="P-loop containing nucleoside triphosphate hydrolases"/>
    <property type="match status" value="1"/>
</dbReference>
<dbReference type="STRING" id="428992.SAMN05216272_106318"/>
<dbReference type="GO" id="GO:0006355">
    <property type="term" value="P:regulation of DNA-templated transcription"/>
    <property type="evidence" value="ECO:0007669"/>
    <property type="project" value="InterPro"/>
</dbReference>
<accession>A0A1G8IKT3</accession>
<dbReference type="PANTHER" id="PTHR44688:SF16">
    <property type="entry name" value="DNA-BINDING TRANSCRIPTIONAL ACTIVATOR DEVR_DOSR"/>
    <property type="match status" value="1"/>
</dbReference>
<dbReference type="EMBL" id="FNDS01000006">
    <property type="protein sequence ID" value="SDI19514.1"/>
    <property type="molecule type" value="Genomic_DNA"/>
</dbReference>
<gene>
    <name evidence="6" type="ORF">SAMN05216272_106318</name>
</gene>
<dbReference type="Pfam" id="PF00196">
    <property type="entry name" value="GerE"/>
    <property type="match status" value="1"/>
</dbReference>
<keyword evidence="1" id="KW-0805">Transcription regulation</keyword>
<dbReference type="InterPro" id="IPR036388">
    <property type="entry name" value="WH-like_DNA-bd_sf"/>
</dbReference>